<organism evidence="2 3">
    <name type="scientific">Streptomyces caniferus</name>
    <dbReference type="NCBI Taxonomy" id="285557"/>
    <lineage>
        <taxon>Bacteria</taxon>
        <taxon>Bacillati</taxon>
        <taxon>Actinomycetota</taxon>
        <taxon>Actinomycetes</taxon>
        <taxon>Kitasatosporales</taxon>
        <taxon>Streptomycetaceae</taxon>
        <taxon>Streptomyces</taxon>
    </lineage>
</organism>
<dbReference type="Pfam" id="PF09704">
    <property type="entry name" value="Cas_Cas5d"/>
    <property type="match status" value="1"/>
</dbReference>
<sequence length="243" mass="26342">MPGLILHLSAPWQSWGAPTDHTVRPTHQYPTRSGLIGLIASALGRPRDFANTDLNQLTYTVRVDRAGHREMDFHTIGGGYPRAMTPATADGKRRKEGEGTLLTERWYLADAAFTVAATGPANVITLASEALAAPVYAPYLGRRSCPPDTPLLIRTTDNDPAAELHRMPLHANAPRGADTVTVKFIHETAPEPSAHPTATLRDIPGPGRTWTSRDIWETHVNLPASLCAGAGTDWINALTSYTR</sequence>
<dbReference type="GO" id="GO:0043571">
    <property type="term" value="P:maintenance of CRISPR repeat elements"/>
    <property type="evidence" value="ECO:0007669"/>
    <property type="project" value="InterPro"/>
</dbReference>
<accession>A0A640RX50</accession>
<keyword evidence="1" id="KW-0051">Antiviral defense</keyword>
<evidence type="ECO:0000256" key="1">
    <source>
        <dbReference type="ARBA" id="ARBA00023118"/>
    </source>
</evidence>
<dbReference type="NCBIfam" id="TIGR01868">
    <property type="entry name" value="casD_Cas5e"/>
    <property type="match status" value="1"/>
</dbReference>
<protein>
    <recommendedName>
        <fullName evidence="4">Type I-E CRISPR-associated protein Cas5/CasD</fullName>
    </recommendedName>
</protein>
<name>A0A640RX50_9ACTN</name>
<evidence type="ECO:0000313" key="3">
    <source>
        <dbReference type="Proteomes" id="UP000435837"/>
    </source>
</evidence>
<dbReference type="InterPro" id="IPR013422">
    <property type="entry name" value="CRISPR-assoc_prot_Cas5_N"/>
</dbReference>
<evidence type="ECO:0008006" key="4">
    <source>
        <dbReference type="Google" id="ProtNLM"/>
    </source>
</evidence>
<dbReference type="RefSeq" id="WP_159468807.1">
    <property type="nucleotide sequence ID" value="NZ_BAAATH010000014.1"/>
</dbReference>
<dbReference type="CDD" id="cd09693">
    <property type="entry name" value="Cas5_I"/>
    <property type="match status" value="1"/>
</dbReference>
<dbReference type="Gene3D" id="3.30.70.2660">
    <property type="match status" value="1"/>
</dbReference>
<dbReference type="Proteomes" id="UP000435837">
    <property type="component" value="Unassembled WGS sequence"/>
</dbReference>
<dbReference type="EMBL" id="BLIN01000001">
    <property type="protein sequence ID" value="GFE03783.1"/>
    <property type="molecule type" value="Genomic_DNA"/>
</dbReference>
<dbReference type="AlphaFoldDB" id="A0A640RX50"/>
<dbReference type="GO" id="GO:0051607">
    <property type="term" value="P:defense response to virus"/>
    <property type="evidence" value="ECO:0007669"/>
    <property type="project" value="UniProtKB-KW"/>
</dbReference>
<gene>
    <name evidence="2" type="ORF">Scani_00510</name>
</gene>
<evidence type="ECO:0000313" key="2">
    <source>
        <dbReference type="EMBL" id="GFE03783.1"/>
    </source>
</evidence>
<dbReference type="InterPro" id="IPR021124">
    <property type="entry name" value="CRISPR-assoc_prot_Cas5"/>
</dbReference>
<dbReference type="GO" id="GO:0003723">
    <property type="term" value="F:RNA binding"/>
    <property type="evidence" value="ECO:0007669"/>
    <property type="project" value="InterPro"/>
</dbReference>
<proteinExistence type="predicted"/>
<dbReference type="OrthoDB" id="3189549at2"/>
<reference evidence="2 3" key="1">
    <citation type="submission" date="2019-12" db="EMBL/GenBank/DDBJ databases">
        <title>Whole genome shotgun sequence of Streptomyces caniferus NBRC 15389.</title>
        <authorList>
            <person name="Ichikawa N."/>
            <person name="Kimura A."/>
            <person name="Kitahashi Y."/>
            <person name="Komaki H."/>
            <person name="Tamura T."/>
        </authorList>
    </citation>
    <scope>NUCLEOTIDE SEQUENCE [LARGE SCALE GENOMIC DNA]</scope>
    <source>
        <strain evidence="2 3">NBRC 15389</strain>
    </source>
</reference>
<dbReference type="NCBIfam" id="TIGR02593">
    <property type="entry name" value="CRISPR_cas5"/>
    <property type="match status" value="1"/>
</dbReference>
<dbReference type="InterPro" id="IPR010147">
    <property type="entry name" value="CRISPR-assoc_prot_CasD"/>
</dbReference>
<comment type="caution">
    <text evidence="2">The sequence shown here is derived from an EMBL/GenBank/DDBJ whole genome shotgun (WGS) entry which is preliminary data.</text>
</comment>